<dbReference type="OrthoDB" id="551672at2759"/>
<evidence type="ECO:0000256" key="5">
    <source>
        <dbReference type="ARBA" id="ARBA00023242"/>
    </source>
</evidence>
<dbReference type="GO" id="GO:0003700">
    <property type="term" value="F:DNA-binding transcription factor activity"/>
    <property type="evidence" value="ECO:0007669"/>
    <property type="project" value="InterPro"/>
</dbReference>
<dbReference type="InterPro" id="IPR004827">
    <property type="entry name" value="bZIP"/>
</dbReference>
<accession>A0A8J5FT13</accession>
<dbReference type="GO" id="GO:0005634">
    <property type="term" value="C:nucleus"/>
    <property type="evidence" value="ECO:0007669"/>
    <property type="project" value="UniProtKB-SubCell"/>
</dbReference>
<keyword evidence="2" id="KW-0805">Transcription regulation</keyword>
<dbReference type="InterPro" id="IPR045314">
    <property type="entry name" value="bZIP_plant_GBF1"/>
</dbReference>
<gene>
    <name evidence="8" type="ORF">ZIOFF_053610</name>
</gene>
<dbReference type="PANTHER" id="PTHR45764">
    <property type="entry name" value="BZIP TRANSCRIPTION FACTOR 44"/>
    <property type="match status" value="1"/>
</dbReference>
<keyword evidence="4" id="KW-0804">Transcription</keyword>
<evidence type="ECO:0000256" key="1">
    <source>
        <dbReference type="ARBA" id="ARBA00004123"/>
    </source>
</evidence>
<dbReference type="PROSITE" id="PS50217">
    <property type="entry name" value="BZIP"/>
    <property type="match status" value="1"/>
</dbReference>
<evidence type="ECO:0000256" key="2">
    <source>
        <dbReference type="ARBA" id="ARBA00023015"/>
    </source>
</evidence>
<sequence>MFAEGDPHLAGDEKKRKRMLSNRESAKRSRMRKQQQLHDLKNQISELKCQNDQLLLQTNTLTQHNMLLESNNTVLRYELNSLKERLQFLNSTIRMMEQISGISIDVLMAPDPLLMPWQLPCPSQLIMANDDGNFQL</sequence>
<evidence type="ECO:0000256" key="6">
    <source>
        <dbReference type="SAM" id="MobiDB-lite"/>
    </source>
</evidence>
<comment type="caution">
    <text evidence="8">The sequence shown here is derived from an EMBL/GenBank/DDBJ whole genome shotgun (WGS) entry which is preliminary data.</text>
</comment>
<dbReference type="GO" id="GO:0046982">
    <property type="term" value="F:protein heterodimerization activity"/>
    <property type="evidence" value="ECO:0007669"/>
    <property type="project" value="UniProtKB-ARBA"/>
</dbReference>
<name>A0A8J5FT13_ZINOF</name>
<evidence type="ECO:0000256" key="4">
    <source>
        <dbReference type="ARBA" id="ARBA00023163"/>
    </source>
</evidence>
<keyword evidence="5" id="KW-0539">Nucleus</keyword>
<evidence type="ECO:0000313" key="8">
    <source>
        <dbReference type="EMBL" id="KAG6485081.1"/>
    </source>
</evidence>
<protein>
    <recommendedName>
        <fullName evidence="7">BZIP domain-containing protein</fullName>
    </recommendedName>
</protein>
<keyword evidence="3" id="KW-0238">DNA-binding</keyword>
<organism evidence="8 9">
    <name type="scientific">Zingiber officinale</name>
    <name type="common">Ginger</name>
    <name type="synonym">Amomum zingiber</name>
    <dbReference type="NCBI Taxonomy" id="94328"/>
    <lineage>
        <taxon>Eukaryota</taxon>
        <taxon>Viridiplantae</taxon>
        <taxon>Streptophyta</taxon>
        <taxon>Embryophyta</taxon>
        <taxon>Tracheophyta</taxon>
        <taxon>Spermatophyta</taxon>
        <taxon>Magnoliopsida</taxon>
        <taxon>Liliopsida</taxon>
        <taxon>Zingiberales</taxon>
        <taxon>Zingiberaceae</taxon>
        <taxon>Zingiber</taxon>
    </lineage>
</organism>
<evidence type="ECO:0000313" key="9">
    <source>
        <dbReference type="Proteomes" id="UP000734854"/>
    </source>
</evidence>
<dbReference type="AlphaFoldDB" id="A0A8J5FT13"/>
<proteinExistence type="predicted"/>
<dbReference type="GO" id="GO:0045893">
    <property type="term" value="P:positive regulation of DNA-templated transcription"/>
    <property type="evidence" value="ECO:0007669"/>
    <property type="project" value="TreeGrafter"/>
</dbReference>
<dbReference type="FunFam" id="1.20.5.170:FF:000020">
    <property type="entry name" value="BZIP transcription factor"/>
    <property type="match status" value="1"/>
</dbReference>
<dbReference type="PROSITE" id="PS00036">
    <property type="entry name" value="BZIP_BASIC"/>
    <property type="match status" value="1"/>
</dbReference>
<dbReference type="SMART" id="SM00338">
    <property type="entry name" value="BRLZ"/>
    <property type="match status" value="1"/>
</dbReference>
<dbReference type="CDD" id="cd14702">
    <property type="entry name" value="bZIP_plant_GBF1"/>
    <property type="match status" value="1"/>
</dbReference>
<dbReference type="EMBL" id="JACMSC010000015">
    <property type="protein sequence ID" value="KAG6485081.1"/>
    <property type="molecule type" value="Genomic_DNA"/>
</dbReference>
<evidence type="ECO:0000256" key="3">
    <source>
        <dbReference type="ARBA" id="ARBA00023125"/>
    </source>
</evidence>
<feature type="region of interest" description="Disordered" evidence="6">
    <location>
        <begin position="1"/>
        <end position="37"/>
    </location>
</feature>
<keyword evidence="9" id="KW-1185">Reference proteome</keyword>
<evidence type="ECO:0000259" key="7">
    <source>
        <dbReference type="PROSITE" id="PS50217"/>
    </source>
</evidence>
<dbReference type="GO" id="GO:0000976">
    <property type="term" value="F:transcription cis-regulatory region binding"/>
    <property type="evidence" value="ECO:0007669"/>
    <property type="project" value="TreeGrafter"/>
</dbReference>
<reference evidence="8 9" key="1">
    <citation type="submission" date="2020-08" db="EMBL/GenBank/DDBJ databases">
        <title>Plant Genome Project.</title>
        <authorList>
            <person name="Zhang R.-G."/>
        </authorList>
    </citation>
    <scope>NUCLEOTIDE SEQUENCE [LARGE SCALE GENOMIC DNA]</scope>
    <source>
        <tissue evidence="8">Rhizome</tissue>
    </source>
</reference>
<feature type="compositionally biased region" description="Basic and acidic residues" evidence="6">
    <location>
        <begin position="1"/>
        <end position="14"/>
    </location>
</feature>
<dbReference type="Proteomes" id="UP000734854">
    <property type="component" value="Unassembled WGS sequence"/>
</dbReference>
<dbReference type="PANTHER" id="PTHR45764:SF38">
    <property type="entry name" value="BZIP TRANSCRIPTION FACTOR 44"/>
    <property type="match status" value="1"/>
</dbReference>
<dbReference type="Pfam" id="PF00170">
    <property type="entry name" value="bZIP_1"/>
    <property type="match status" value="1"/>
</dbReference>
<comment type="subcellular location">
    <subcellularLocation>
        <location evidence="1">Nucleus</location>
    </subcellularLocation>
</comment>
<feature type="domain" description="BZIP" evidence="7">
    <location>
        <begin position="12"/>
        <end position="75"/>
    </location>
</feature>